<dbReference type="Proteomes" id="UP001281410">
    <property type="component" value="Unassembled WGS sequence"/>
</dbReference>
<keyword evidence="1" id="KW-1133">Transmembrane helix</keyword>
<reference evidence="2" key="1">
    <citation type="journal article" date="2023" name="Plant J.">
        <title>Genome sequences and population genomics provide insights into the demographic history, inbreeding, and mutation load of two 'living fossil' tree species of Dipteronia.</title>
        <authorList>
            <person name="Feng Y."/>
            <person name="Comes H.P."/>
            <person name="Chen J."/>
            <person name="Zhu S."/>
            <person name="Lu R."/>
            <person name="Zhang X."/>
            <person name="Li P."/>
            <person name="Qiu J."/>
            <person name="Olsen K.M."/>
            <person name="Qiu Y."/>
        </authorList>
    </citation>
    <scope>NUCLEOTIDE SEQUENCE</scope>
    <source>
        <strain evidence="2">NBL</strain>
    </source>
</reference>
<name>A0AAE0A891_9ROSI</name>
<dbReference type="AlphaFoldDB" id="A0AAE0A891"/>
<gene>
    <name evidence="2" type="ORF">Dsin_019202</name>
</gene>
<keyword evidence="1" id="KW-0812">Transmembrane</keyword>
<proteinExistence type="predicted"/>
<comment type="caution">
    <text evidence="2">The sequence shown here is derived from an EMBL/GenBank/DDBJ whole genome shotgun (WGS) entry which is preliminary data.</text>
</comment>
<dbReference type="PANTHER" id="PTHR31170">
    <property type="entry name" value="BNAC04G53230D PROTEIN"/>
    <property type="match status" value="1"/>
</dbReference>
<keyword evidence="3" id="KW-1185">Reference proteome</keyword>
<sequence length="443" mass="51671">MEAIDIDEEHRGNINAMIDIEKLIQKQSTALNEELESLIPLSDMYNSIYRVPKRLRELNEKAYTPQVVSIGPLHYGTDKLMPMEEHKRRYLQEFLRRSEANNMSDYITIIKANEEKLRNSYAEEIRLRSDEFVKMILVDAAFIIEILLKSKFRNLQRNDRIFTKPWMIADIMFDMCLLENQLPFFILEELFEGAYVSIGTRDDNKSPMIKLIHDFTKDSWDFSKIEDNLENKSFDRVEHLVDFLSICLVPSETDRPRKMRLGTLTTPTVTELHQAGVKFQQVYNKSLFEIKFNGVSGVLEIPHLKVVKETELLFRNLLAFEQCHGTTNCINDFVVLINHLVNTPKDVDLLIQFGIIENWLPDSVGVSTLFHNLVKETSIIPGNFYFSLLVEDMNTYCRTPWHRWKATLKQDYFRNPWTGISVLAAIVLLGLTFIQTVYSVLKK</sequence>
<organism evidence="2 3">
    <name type="scientific">Dipteronia sinensis</name>
    <dbReference type="NCBI Taxonomy" id="43782"/>
    <lineage>
        <taxon>Eukaryota</taxon>
        <taxon>Viridiplantae</taxon>
        <taxon>Streptophyta</taxon>
        <taxon>Embryophyta</taxon>
        <taxon>Tracheophyta</taxon>
        <taxon>Spermatophyta</taxon>
        <taxon>Magnoliopsida</taxon>
        <taxon>eudicotyledons</taxon>
        <taxon>Gunneridae</taxon>
        <taxon>Pentapetalae</taxon>
        <taxon>rosids</taxon>
        <taxon>malvids</taxon>
        <taxon>Sapindales</taxon>
        <taxon>Sapindaceae</taxon>
        <taxon>Hippocastanoideae</taxon>
        <taxon>Acereae</taxon>
        <taxon>Dipteronia</taxon>
    </lineage>
</organism>
<feature type="transmembrane region" description="Helical" evidence="1">
    <location>
        <begin position="417"/>
        <end position="441"/>
    </location>
</feature>
<protein>
    <submittedName>
        <fullName evidence="2">Uncharacterized protein</fullName>
    </submittedName>
</protein>
<dbReference type="EMBL" id="JANJYJ010000006">
    <property type="protein sequence ID" value="KAK3205156.1"/>
    <property type="molecule type" value="Genomic_DNA"/>
</dbReference>
<dbReference type="Pfam" id="PF03140">
    <property type="entry name" value="DUF247"/>
    <property type="match status" value="1"/>
</dbReference>
<evidence type="ECO:0000313" key="2">
    <source>
        <dbReference type="EMBL" id="KAK3205156.1"/>
    </source>
</evidence>
<dbReference type="InterPro" id="IPR004158">
    <property type="entry name" value="DUF247_pln"/>
</dbReference>
<evidence type="ECO:0000313" key="3">
    <source>
        <dbReference type="Proteomes" id="UP001281410"/>
    </source>
</evidence>
<keyword evidence="1" id="KW-0472">Membrane</keyword>
<evidence type="ECO:0000256" key="1">
    <source>
        <dbReference type="SAM" id="Phobius"/>
    </source>
</evidence>
<accession>A0AAE0A891</accession>
<dbReference type="PANTHER" id="PTHR31170:SF25">
    <property type="entry name" value="BNAA09G04570D PROTEIN"/>
    <property type="match status" value="1"/>
</dbReference>